<dbReference type="AlphaFoldDB" id="A0A239NPL7"/>
<reference evidence="2 3" key="1">
    <citation type="submission" date="2017-06" db="EMBL/GenBank/DDBJ databases">
        <authorList>
            <person name="Kim H.J."/>
            <person name="Triplett B.A."/>
        </authorList>
    </citation>
    <scope>NUCLEOTIDE SEQUENCE [LARGE SCALE GENOMIC DNA]</scope>
    <source>
        <strain evidence="2 3">CGMCC 4.2132</strain>
    </source>
</reference>
<dbReference type="InterPro" id="IPR011990">
    <property type="entry name" value="TPR-like_helical_dom_sf"/>
</dbReference>
<gene>
    <name evidence="2" type="ORF">SAMN05216276_10651</name>
</gene>
<name>A0A239NPL7_9ACTN</name>
<dbReference type="Gene3D" id="3.40.50.300">
    <property type="entry name" value="P-loop containing nucleotide triphosphate hydrolases"/>
    <property type="match status" value="1"/>
</dbReference>
<sequence>MSGGMMVGQVSGGGRVIGPGGASAEGVDAVAIGRDNHGVVMTGDIAASFTVTSPGSAEPRPMLPAITVVSVPAAGMIGLPSRASTVFVGRDKDLEVLGRTLSAGPGVITQAVVGLGGIGKSELALQYAHHHSGTYRLVWWVAAEKPEQIQAALAALCRALCAGTAPAAAAQATVEEAGAWALAWLAASEGWLVVFDNVEEIDHLQPYLGRLTSGHVLITSRRDIGWQELGTVLRLKVLSRPAAVALLLQTIGAPAAPDPALAEELAQELGELPLALKQAGAYIVRTPGMDLASYLRLLRTAPRQALAADPDRRSEVGQVVARVWAVTGARIAQVNPLAVQLLELLACYAPDDLPCEVLYGLDGIEEAAVIEALGLLASYSMINQSPNGLRVSVHRLVQAVTLAGLTDTEHAATRATAAELLQAALPQNPERISSWPRYAWLLPHARTVLAPDSPGMISVIGYLVASGDYRTAHTLQQRCVTALHDKLGPEHPNTLRARANLAYWSGEAGDAAGARDQYAALVPVRERVSGSEHPDTLRARANLAYWSG</sequence>
<keyword evidence="3" id="KW-1185">Reference proteome</keyword>
<dbReference type="GO" id="GO:0043531">
    <property type="term" value="F:ADP binding"/>
    <property type="evidence" value="ECO:0007669"/>
    <property type="project" value="InterPro"/>
</dbReference>
<dbReference type="InterPro" id="IPR056681">
    <property type="entry name" value="DUF7779"/>
</dbReference>
<evidence type="ECO:0000259" key="1">
    <source>
        <dbReference type="Pfam" id="PF25000"/>
    </source>
</evidence>
<feature type="non-terminal residue" evidence="2">
    <location>
        <position position="548"/>
    </location>
</feature>
<protein>
    <submittedName>
        <fullName evidence="2">Tetratricopeptide repeat-containing protein</fullName>
    </submittedName>
</protein>
<organism evidence="2 3">
    <name type="scientific">Streptosporangium subroseum</name>
    <dbReference type="NCBI Taxonomy" id="106412"/>
    <lineage>
        <taxon>Bacteria</taxon>
        <taxon>Bacillati</taxon>
        <taxon>Actinomycetota</taxon>
        <taxon>Actinomycetes</taxon>
        <taxon>Streptosporangiales</taxon>
        <taxon>Streptosporangiaceae</taxon>
        <taxon>Streptosporangium</taxon>
    </lineage>
</organism>
<evidence type="ECO:0000313" key="2">
    <source>
        <dbReference type="EMBL" id="SNT56720.1"/>
    </source>
</evidence>
<dbReference type="Gene3D" id="1.25.40.10">
    <property type="entry name" value="Tetratricopeptide repeat domain"/>
    <property type="match status" value="1"/>
</dbReference>
<dbReference type="PANTHER" id="PTHR35205:SF1">
    <property type="entry name" value="ZU5 DOMAIN-CONTAINING PROTEIN"/>
    <property type="match status" value="1"/>
</dbReference>
<dbReference type="PRINTS" id="PR00364">
    <property type="entry name" value="DISEASERSIST"/>
</dbReference>
<dbReference type="Proteomes" id="UP000198282">
    <property type="component" value="Unassembled WGS sequence"/>
</dbReference>
<dbReference type="EMBL" id="FZOD01000065">
    <property type="protein sequence ID" value="SNT56720.1"/>
    <property type="molecule type" value="Genomic_DNA"/>
</dbReference>
<dbReference type="InterPro" id="IPR027417">
    <property type="entry name" value="P-loop_NTPase"/>
</dbReference>
<proteinExistence type="predicted"/>
<dbReference type="Pfam" id="PF25000">
    <property type="entry name" value="DUF7779"/>
    <property type="match status" value="1"/>
</dbReference>
<feature type="domain" description="DUF7779" evidence="1">
    <location>
        <begin position="331"/>
        <end position="409"/>
    </location>
</feature>
<dbReference type="PANTHER" id="PTHR35205">
    <property type="entry name" value="NB-ARC AND TPR DOMAIN PROTEIN"/>
    <property type="match status" value="1"/>
</dbReference>
<evidence type="ECO:0000313" key="3">
    <source>
        <dbReference type="Proteomes" id="UP000198282"/>
    </source>
</evidence>
<dbReference type="Pfam" id="PF13374">
    <property type="entry name" value="TPR_10"/>
    <property type="match status" value="1"/>
</dbReference>
<accession>A0A239NPL7</accession>
<dbReference type="SUPFAM" id="SSF52540">
    <property type="entry name" value="P-loop containing nucleoside triphosphate hydrolases"/>
    <property type="match status" value="1"/>
</dbReference>